<evidence type="ECO:0000256" key="2">
    <source>
        <dbReference type="SAM" id="MobiDB-lite"/>
    </source>
</evidence>
<dbReference type="Pfam" id="PF13499">
    <property type="entry name" value="EF-hand_7"/>
    <property type="match status" value="1"/>
</dbReference>
<dbReference type="VEuPathDB" id="TriTrypDB:LDHU3_34.1790"/>
<dbReference type="Gene3D" id="1.10.238.10">
    <property type="entry name" value="EF-hand"/>
    <property type="match status" value="1"/>
</dbReference>
<dbReference type="SUPFAM" id="SSF47473">
    <property type="entry name" value="EF-hand"/>
    <property type="match status" value="1"/>
</dbReference>
<dbReference type="EMBL" id="RHLD01000026">
    <property type="protein sequence ID" value="TPP50422.1"/>
    <property type="molecule type" value="Genomic_DNA"/>
</dbReference>
<dbReference type="InterPro" id="IPR018247">
    <property type="entry name" value="EF_Hand_1_Ca_BS"/>
</dbReference>
<dbReference type="GO" id="GO:0005509">
    <property type="term" value="F:calcium ion binding"/>
    <property type="evidence" value="ECO:0007669"/>
    <property type="project" value="InterPro"/>
</dbReference>
<evidence type="ECO:0000313" key="4">
    <source>
        <dbReference type="EMBL" id="TPP50422.1"/>
    </source>
</evidence>
<evidence type="ECO:0000256" key="1">
    <source>
        <dbReference type="ARBA" id="ARBA00022837"/>
    </source>
</evidence>
<dbReference type="AlphaFoldDB" id="A0A504XN79"/>
<feature type="region of interest" description="Disordered" evidence="2">
    <location>
        <begin position="1"/>
        <end position="36"/>
    </location>
</feature>
<name>A0A504XN79_LEIDO</name>
<reference evidence="5" key="1">
    <citation type="submission" date="2019-02" db="EMBL/GenBank/DDBJ databases">
        <title>FDA dAtabase for Regulatory Grade micrObial Sequences (FDA-ARGOS): Supporting development and validation of Infectious Disease Dx tests.</title>
        <authorList>
            <person name="Duncan R."/>
            <person name="Fisher C."/>
            <person name="Tallon L."/>
            <person name="Sadzewicz L."/>
            <person name="Sengamalay N."/>
            <person name="Ott S."/>
            <person name="Godinez A."/>
            <person name="Nagaraj S."/>
            <person name="Vavikolanu K."/>
            <person name="Vyas G."/>
            <person name="Nadendla S."/>
            <person name="Aluvathingal J."/>
            <person name="Sichtig H."/>
        </authorList>
    </citation>
    <scope>NUCLEOTIDE SEQUENCE [LARGE SCALE GENOMIC DNA]</scope>
    <source>
        <strain evidence="5">FDAARGOS_360</strain>
    </source>
</reference>
<feature type="domain" description="EF-hand" evidence="3">
    <location>
        <begin position="113"/>
        <end position="148"/>
    </location>
</feature>
<organism evidence="4 5">
    <name type="scientific">Leishmania donovani</name>
    <dbReference type="NCBI Taxonomy" id="5661"/>
    <lineage>
        <taxon>Eukaryota</taxon>
        <taxon>Discoba</taxon>
        <taxon>Euglenozoa</taxon>
        <taxon>Kinetoplastea</taxon>
        <taxon>Metakinetoplastina</taxon>
        <taxon>Trypanosomatida</taxon>
        <taxon>Trypanosomatidae</taxon>
        <taxon>Leishmaniinae</taxon>
        <taxon>Leishmania</taxon>
    </lineage>
</organism>
<evidence type="ECO:0000313" key="5">
    <source>
        <dbReference type="Proteomes" id="UP000318821"/>
    </source>
</evidence>
<dbReference type="VEuPathDB" id="TriTrypDB:LdBPK_341100.1"/>
<dbReference type="Proteomes" id="UP000318821">
    <property type="component" value="Unassembled WGS sequence"/>
</dbReference>
<comment type="caution">
    <text evidence="4">The sequence shown here is derived from an EMBL/GenBank/DDBJ whole genome shotgun (WGS) entry which is preliminary data.</text>
</comment>
<keyword evidence="1" id="KW-0106">Calcium</keyword>
<evidence type="ECO:0000259" key="3">
    <source>
        <dbReference type="PROSITE" id="PS50222"/>
    </source>
</evidence>
<dbReference type="VEuPathDB" id="TriTrypDB:LdCL_340016500"/>
<dbReference type="InterPro" id="IPR002048">
    <property type="entry name" value="EF_hand_dom"/>
</dbReference>
<dbReference type="SMART" id="SM00054">
    <property type="entry name" value="EFh"/>
    <property type="match status" value="3"/>
</dbReference>
<sequence>MDPLCSPSAVSTNGTPRTSVVNTSSTTSVVASPARPKLSRSVKFDPTIGGDVGGLLHSSDLSLDTSFVRGAGDDADAREHYGGRGRGDEAVNGSPLYSCDVLHDHEELLPFQLTREDVAAAFEFLDVNGSGLLTMGNLKHRLSAFYPHLTSKEYKFLVEDPSGSTGGGGAASSAARSGAAARHGGAADGCGEGVASGAGGSHTAGARAGLDVDQLWDLINSFQQLQRTFGAAQAGQAEGQNAQNTRSAFNASFDAYLVSAHGNQGIRSADIGFDAVGEAFRIYDPHNTHYVEEEVLSCIMARVGFGELTEEELAVLVSTADFDGDGRISLEDFRRLVSMKGRFKK</sequence>
<dbReference type="PROSITE" id="PS00018">
    <property type="entry name" value="EF_HAND_1"/>
    <property type="match status" value="1"/>
</dbReference>
<dbReference type="InterPro" id="IPR011992">
    <property type="entry name" value="EF-hand-dom_pair"/>
</dbReference>
<feature type="compositionally biased region" description="Polar residues" evidence="2">
    <location>
        <begin position="8"/>
        <end position="17"/>
    </location>
</feature>
<dbReference type="PROSITE" id="PS50222">
    <property type="entry name" value="EF_HAND_2"/>
    <property type="match status" value="2"/>
</dbReference>
<proteinExistence type="predicted"/>
<gene>
    <name evidence="4" type="ORF">CGC20_1980</name>
</gene>
<protein>
    <submittedName>
        <fullName evidence="4">EF-hand domain pair family protein</fullName>
    </submittedName>
</protein>
<accession>A0A504XN79</accession>
<feature type="domain" description="EF-hand" evidence="3">
    <location>
        <begin position="308"/>
        <end position="343"/>
    </location>
</feature>
<feature type="compositionally biased region" description="Low complexity" evidence="2">
    <location>
        <begin position="18"/>
        <end position="30"/>
    </location>
</feature>